<dbReference type="EMBL" id="DF237188">
    <property type="protein sequence ID" value="GAQ85509.1"/>
    <property type="molecule type" value="Genomic_DNA"/>
</dbReference>
<feature type="region of interest" description="Disordered" evidence="1">
    <location>
        <begin position="1"/>
        <end position="27"/>
    </location>
</feature>
<keyword evidence="2" id="KW-0812">Transmembrane</keyword>
<evidence type="ECO:0000313" key="4">
    <source>
        <dbReference type="Proteomes" id="UP000054558"/>
    </source>
</evidence>
<accession>A0A1Y1I7V1</accession>
<gene>
    <name evidence="3" type="ORF">KFL_002390025</name>
</gene>
<evidence type="ECO:0000256" key="2">
    <source>
        <dbReference type="SAM" id="Phobius"/>
    </source>
</evidence>
<dbReference type="Proteomes" id="UP000054558">
    <property type="component" value="Unassembled WGS sequence"/>
</dbReference>
<sequence length="83" mass="8797">MASQSAKAGLSWGKSRPQRGNSWTRWRKGVACGPVGTAHWRAEKKTEKKRDIVHCALLVGGLLRAVAASSIALASTTRDGGPV</sequence>
<keyword evidence="2" id="KW-1133">Transmembrane helix</keyword>
<reference evidence="3 4" key="1">
    <citation type="journal article" date="2014" name="Nat. Commun.">
        <title>Klebsormidium flaccidum genome reveals primary factors for plant terrestrial adaptation.</title>
        <authorList>
            <person name="Hori K."/>
            <person name="Maruyama F."/>
            <person name="Fujisawa T."/>
            <person name="Togashi T."/>
            <person name="Yamamoto N."/>
            <person name="Seo M."/>
            <person name="Sato S."/>
            <person name="Yamada T."/>
            <person name="Mori H."/>
            <person name="Tajima N."/>
            <person name="Moriyama T."/>
            <person name="Ikeuchi M."/>
            <person name="Watanabe M."/>
            <person name="Wada H."/>
            <person name="Kobayashi K."/>
            <person name="Saito M."/>
            <person name="Masuda T."/>
            <person name="Sasaki-Sekimoto Y."/>
            <person name="Mashiguchi K."/>
            <person name="Awai K."/>
            <person name="Shimojima M."/>
            <person name="Masuda S."/>
            <person name="Iwai M."/>
            <person name="Nobusawa T."/>
            <person name="Narise T."/>
            <person name="Kondo S."/>
            <person name="Saito H."/>
            <person name="Sato R."/>
            <person name="Murakawa M."/>
            <person name="Ihara Y."/>
            <person name="Oshima-Yamada Y."/>
            <person name="Ohtaka K."/>
            <person name="Satoh M."/>
            <person name="Sonobe K."/>
            <person name="Ishii M."/>
            <person name="Ohtani R."/>
            <person name="Kanamori-Sato M."/>
            <person name="Honoki R."/>
            <person name="Miyazaki D."/>
            <person name="Mochizuki H."/>
            <person name="Umetsu J."/>
            <person name="Higashi K."/>
            <person name="Shibata D."/>
            <person name="Kamiya Y."/>
            <person name="Sato N."/>
            <person name="Nakamura Y."/>
            <person name="Tabata S."/>
            <person name="Ida S."/>
            <person name="Kurokawa K."/>
            <person name="Ohta H."/>
        </authorList>
    </citation>
    <scope>NUCLEOTIDE SEQUENCE [LARGE SCALE GENOMIC DNA]</scope>
    <source>
        <strain evidence="3 4">NIES-2285</strain>
    </source>
</reference>
<keyword evidence="2" id="KW-0472">Membrane</keyword>
<evidence type="ECO:0000256" key="1">
    <source>
        <dbReference type="SAM" id="MobiDB-lite"/>
    </source>
</evidence>
<feature type="transmembrane region" description="Helical" evidence="2">
    <location>
        <begin position="52"/>
        <end position="74"/>
    </location>
</feature>
<keyword evidence="4" id="KW-1185">Reference proteome</keyword>
<dbReference type="AlphaFoldDB" id="A0A1Y1I7V1"/>
<name>A0A1Y1I7V1_KLENI</name>
<proteinExistence type="predicted"/>
<organism evidence="3 4">
    <name type="scientific">Klebsormidium nitens</name>
    <name type="common">Green alga</name>
    <name type="synonym">Ulothrix nitens</name>
    <dbReference type="NCBI Taxonomy" id="105231"/>
    <lineage>
        <taxon>Eukaryota</taxon>
        <taxon>Viridiplantae</taxon>
        <taxon>Streptophyta</taxon>
        <taxon>Klebsormidiophyceae</taxon>
        <taxon>Klebsormidiales</taxon>
        <taxon>Klebsormidiaceae</taxon>
        <taxon>Klebsormidium</taxon>
    </lineage>
</organism>
<protein>
    <submittedName>
        <fullName evidence="3">Uncharacterized protein</fullName>
    </submittedName>
</protein>
<evidence type="ECO:0000313" key="3">
    <source>
        <dbReference type="EMBL" id="GAQ85509.1"/>
    </source>
</evidence>